<evidence type="ECO:0000313" key="4">
    <source>
        <dbReference type="Proteomes" id="UP000748531"/>
    </source>
</evidence>
<feature type="region of interest" description="Disordered" evidence="1">
    <location>
        <begin position="593"/>
        <end position="614"/>
    </location>
</feature>
<feature type="region of interest" description="Disordered" evidence="1">
    <location>
        <begin position="302"/>
        <end position="327"/>
    </location>
</feature>
<feature type="compositionally biased region" description="Basic and acidic residues" evidence="1">
    <location>
        <begin position="176"/>
        <end position="188"/>
    </location>
</feature>
<feature type="region of interest" description="Disordered" evidence="1">
    <location>
        <begin position="169"/>
        <end position="188"/>
    </location>
</feature>
<keyword evidence="2" id="KW-0472">Membrane</keyword>
<accession>A0A8J4WES7</accession>
<keyword evidence="2" id="KW-0812">Transmembrane</keyword>
<reference evidence="3" key="1">
    <citation type="submission" date="2019-05" db="EMBL/GenBank/DDBJ databases">
        <title>Annotation for the trematode Paragonimus heterotremus.</title>
        <authorList>
            <person name="Choi Y.-J."/>
        </authorList>
    </citation>
    <scope>NUCLEOTIDE SEQUENCE</scope>
    <source>
        <strain evidence="3">LC</strain>
    </source>
</reference>
<dbReference type="OrthoDB" id="6254109at2759"/>
<keyword evidence="2" id="KW-1133">Transmembrane helix</keyword>
<evidence type="ECO:0000256" key="2">
    <source>
        <dbReference type="SAM" id="Phobius"/>
    </source>
</evidence>
<dbReference type="Proteomes" id="UP000748531">
    <property type="component" value="Unassembled WGS sequence"/>
</dbReference>
<organism evidence="3 4">
    <name type="scientific">Paragonimus heterotremus</name>
    <dbReference type="NCBI Taxonomy" id="100268"/>
    <lineage>
        <taxon>Eukaryota</taxon>
        <taxon>Metazoa</taxon>
        <taxon>Spiralia</taxon>
        <taxon>Lophotrochozoa</taxon>
        <taxon>Platyhelminthes</taxon>
        <taxon>Trematoda</taxon>
        <taxon>Digenea</taxon>
        <taxon>Plagiorchiida</taxon>
        <taxon>Troglotremata</taxon>
        <taxon>Troglotrematidae</taxon>
        <taxon>Paragonimus</taxon>
    </lineage>
</organism>
<keyword evidence="4" id="KW-1185">Reference proteome</keyword>
<feature type="transmembrane region" description="Helical" evidence="2">
    <location>
        <begin position="100"/>
        <end position="120"/>
    </location>
</feature>
<protein>
    <submittedName>
        <fullName evidence="3">Uncharacterized protein</fullName>
    </submittedName>
</protein>
<name>A0A8J4WES7_9TREM</name>
<gene>
    <name evidence="3" type="ORF">PHET_09301</name>
</gene>
<evidence type="ECO:0000256" key="1">
    <source>
        <dbReference type="SAM" id="MobiDB-lite"/>
    </source>
</evidence>
<proteinExistence type="predicted"/>
<dbReference type="EMBL" id="LUCH01006128">
    <property type="protein sequence ID" value="KAF5397539.1"/>
    <property type="molecule type" value="Genomic_DNA"/>
</dbReference>
<feature type="region of interest" description="Disordered" evidence="1">
    <location>
        <begin position="373"/>
        <end position="400"/>
    </location>
</feature>
<evidence type="ECO:0000313" key="3">
    <source>
        <dbReference type="EMBL" id="KAF5397539.1"/>
    </source>
</evidence>
<dbReference type="AlphaFoldDB" id="A0A8J4WES7"/>
<feature type="compositionally biased region" description="Polar residues" evidence="1">
    <location>
        <begin position="598"/>
        <end position="610"/>
    </location>
</feature>
<sequence length="875" mass="97607">MRITTYSGFRPTVQPPIVYGTIQLGKLKTANRMKNLQGSQRFWMLITSMCRVSATPNRPRQGSKLKTSHPVAFFILPTWQFPLKMGYSTIRENENSLRKAFIYVFGLAISLVSLSALRMFDWFRWPYQSTPGDDSHFSSNPEDLPVLPPDDAVWMQTQSCLDVHRTPRTAPARYRSHSEKLSDPKSKTNSDYHYGTNYLTPVPSRWNTPLRSAKNDPVPMDPVSELETPSPFSWTNAAMNCAHFTSGFAQVCPLCWLNLWEGWVFGPTLNPFDRAIRECLDDQARLDTSLAKATRIAKVPCKTRSPKRAAGMDSKPSERRVVVSATQATPCSNSSAAPLKRRFSSVAEFVPVVDSTRLLGWRFVTDEKRHRSVNGGTYSLTKHPRSSGDGAPSTTSNDMRAVTRDVARKSNLSHSTTNSPVSLVPGDVSTLKISLKTDLGPIDKRFPVYEYPYFFVPTSENDTDSLCGKMHPTCKVGGSVPSENGEHLETEPRTPPFGVLMQRIHSDPLSRKYFCYHNYEMNSTAVPLDRSASLISSRNDEFEYDELFSDHVLSPQASSAYLSGEPELSVEEPRFLNLMDMTSFLLDPQATGDAANESLRSPASSQLQQRSHGDGKHFVDLAQKATELSADLSYLEEVLDRLHYKLQATRIGLDHAEDNLDFVWHLRDNLEGGSDTDSVGYSQCYSESQNSLDTSLSFATEPILSHEPLPSTTVLFHANPTDHVDLTGLPDCQSSCDLSPEIIRERSVLCASVDQVSISLYASVGCPSHPPIASISEMDSGLEPSRSLCSSLMVTSLPAASLSDSFTADCHRQLGQSPLQPTRLRRSAKWYYGSRKRFTVPSYSADLIEWNRMEGDEAVVDADGFVYPGKFIFYW</sequence>
<comment type="caution">
    <text evidence="3">The sequence shown here is derived from an EMBL/GenBank/DDBJ whole genome shotgun (WGS) entry which is preliminary data.</text>
</comment>